<dbReference type="RefSeq" id="WP_158956459.1">
    <property type="nucleotide sequence ID" value="NZ_CP046915.1"/>
</dbReference>
<dbReference type="PANTHER" id="PTHR43080">
    <property type="entry name" value="CBS DOMAIN-CONTAINING PROTEIN CBSX3, MITOCHONDRIAL"/>
    <property type="match status" value="1"/>
</dbReference>
<keyword evidence="1 2" id="KW-0129">CBS domain</keyword>
<evidence type="ECO:0000256" key="1">
    <source>
        <dbReference type="ARBA" id="ARBA00023122"/>
    </source>
</evidence>
<keyword evidence="5" id="KW-1185">Reference proteome</keyword>
<dbReference type="Proteomes" id="UP000433577">
    <property type="component" value="Chromosome 3"/>
</dbReference>
<feature type="domain" description="CBS" evidence="3">
    <location>
        <begin position="8"/>
        <end position="67"/>
    </location>
</feature>
<evidence type="ECO:0000313" key="5">
    <source>
        <dbReference type="Proteomes" id="UP000433577"/>
    </source>
</evidence>
<dbReference type="InterPro" id="IPR051257">
    <property type="entry name" value="Diverse_CBS-Domain"/>
</dbReference>
<protein>
    <submittedName>
        <fullName evidence="4">CBS domain-containing protein</fullName>
    </submittedName>
</protein>
<gene>
    <name evidence="4" type="ORF">FAZ98_24035</name>
</gene>
<dbReference type="InterPro" id="IPR000644">
    <property type="entry name" value="CBS_dom"/>
</dbReference>
<evidence type="ECO:0000259" key="3">
    <source>
        <dbReference type="PROSITE" id="PS51371"/>
    </source>
</evidence>
<evidence type="ECO:0000313" key="4">
    <source>
        <dbReference type="EMBL" id="QGZ65727.1"/>
    </source>
</evidence>
<dbReference type="AlphaFoldDB" id="A0A7Z2GPT2"/>
<dbReference type="KEGG" id="pacs:FAZ98_24035"/>
<organism evidence="4 5">
    <name type="scientific">Paraburkholderia acidisoli</name>
    <dbReference type="NCBI Taxonomy" id="2571748"/>
    <lineage>
        <taxon>Bacteria</taxon>
        <taxon>Pseudomonadati</taxon>
        <taxon>Pseudomonadota</taxon>
        <taxon>Betaproteobacteria</taxon>
        <taxon>Burkholderiales</taxon>
        <taxon>Burkholderiaceae</taxon>
        <taxon>Paraburkholderia</taxon>
    </lineage>
</organism>
<dbReference type="EMBL" id="CP046915">
    <property type="protein sequence ID" value="QGZ65727.1"/>
    <property type="molecule type" value="Genomic_DNA"/>
</dbReference>
<accession>A0A7Z2GPT2</accession>
<dbReference type="SMART" id="SM00116">
    <property type="entry name" value="CBS"/>
    <property type="match status" value="2"/>
</dbReference>
<dbReference type="SUPFAM" id="SSF54631">
    <property type="entry name" value="CBS-domain pair"/>
    <property type="match status" value="1"/>
</dbReference>
<name>A0A7Z2GPT2_9BURK</name>
<dbReference type="Pfam" id="PF00571">
    <property type="entry name" value="CBS"/>
    <property type="match status" value="2"/>
</dbReference>
<dbReference type="OrthoDB" id="9794094at2"/>
<evidence type="ECO:0000256" key="2">
    <source>
        <dbReference type="PROSITE-ProRule" id="PRU00703"/>
    </source>
</evidence>
<dbReference type="PROSITE" id="PS51371">
    <property type="entry name" value="CBS"/>
    <property type="match status" value="2"/>
</dbReference>
<feature type="domain" description="CBS" evidence="3">
    <location>
        <begin position="72"/>
        <end position="129"/>
    </location>
</feature>
<dbReference type="PANTHER" id="PTHR43080:SF2">
    <property type="entry name" value="CBS DOMAIN-CONTAINING PROTEIN"/>
    <property type="match status" value="1"/>
</dbReference>
<dbReference type="Gene3D" id="3.10.580.10">
    <property type="entry name" value="CBS-domain"/>
    <property type="match status" value="1"/>
</dbReference>
<sequence>MTPVREIMSRDIVRIAPASTIEDAARLMRQYDVGALPVCDGKRVVGMVTDRDLAVRALALQRAPHDAIEQIATENVQCCFEDEDLDTVQRRMAEAQVRRVPVLNRQREIVGTVSIGDFATRCAGAQRAHVINTLEDISQRRVAGEPKE</sequence>
<reference evidence="4 5" key="1">
    <citation type="submission" date="2019-12" db="EMBL/GenBank/DDBJ databases">
        <title>Paraburkholderia acidiphila 7Q-K02 sp. nov and Paraburkholderia acidisoli DHF22 sp. nov., two strains isolated from forest soil.</title>
        <authorList>
            <person name="Gao Z."/>
            <person name="Qiu L."/>
        </authorList>
    </citation>
    <scope>NUCLEOTIDE SEQUENCE [LARGE SCALE GENOMIC DNA]</scope>
    <source>
        <strain evidence="4 5">DHF22</strain>
    </source>
</reference>
<dbReference type="InterPro" id="IPR046342">
    <property type="entry name" value="CBS_dom_sf"/>
</dbReference>
<dbReference type="CDD" id="cd04622">
    <property type="entry name" value="CBS_pair_HRP1_like"/>
    <property type="match status" value="1"/>
</dbReference>
<proteinExistence type="predicted"/>